<gene>
    <name evidence="1" type="ORF">Kalk_08575</name>
</gene>
<dbReference type="Proteomes" id="UP000235116">
    <property type="component" value="Chromosome"/>
</dbReference>
<proteinExistence type="predicted"/>
<accession>A0A2K9LJX6</accession>
<reference evidence="2" key="1">
    <citation type="submission" date="2017-08" db="EMBL/GenBank/DDBJ databases">
        <title>Direct submision.</title>
        <authorList>
            <person name="Kim S.-J."/>
            <person name="Rhee S.-K."/>
        </authorList>
    </citation>
    <scope>NUCLEOTIDE SEQUENCE [LARGE SCALE GENOMIC DNA]</scope>
    <source>
        <strain evidence="2">GI5</strain>
    </source>
</reference>
<evidence type="ECO:0000313" key="1">
    <source>
        <dbReference type="EMBL" id="AUM12471.1"/>
    </source>
</evidence>
<evidence type="ECO:0008006" key="3">
    <source>
        <dbReference type="Google" id="ProtNLM"/>
    </source>
</evidence>
<keyword evidence="2" id="KW-1185">Reference proteome</keyword>
<dbReference type="RefSeq" id="WP_199768034.1">
    <property type="nucleotide sequence ID" value="NZ_CP022684.1"/>
</dbReference>
<dbReference type="EMBL" id="CP022684">
    <property type="protein sequence ID" value="AUM12471.1"/>
    <property type="molecule type" value="Genomic_DNA"/>
</dbReference>
<evidence type="ECO:0000313" key="2">
    <source>
        <dbReference type="Proteomes" id="UP000235116"/>
    </source>
</evidence>
<dbReference type="AlphaFoldDB" id="A0A2K9LJX6"/>
<protein>
    <recommendedName>
        <fullName evidence="3">DNA-binding protein</fullName>
    </recommendedName>
</protein>
<name>A0A2K9LJX6_9GAMM</name>
<organism evidence="1 2">
    <name type="scientific">Ketobacter alkanivorans</name>
    <dbReference type="NCBI Taxonomy" id="1917421"/>
    <lineage>
        <taxon>Bacteria</taxon>
        <taxon>Pseudomonadati</taxon>
        <taxon>Pseudomonadota</taxon>
        <taxon>Gammaproteobacteria</taxon>
        <taxon>Pseudomonadales</taxon>
        <taxon>Ketobacteraceae</taxon>
        <taxon>Ketobacter</taxon>
    </lineage>
</organism>
<sequence length="74" mass="8312">MSTETHAKRLATVRNTSLKYPDANITESSLRWLIFNGSENGFNQCIVRIGRKILIDLDKFESWLDEQAANGGAV</sequence>
<dbReference type="KEGG" id="kak:Kalk_08575"/>